<gene>
    <name evidence="2" type="ORF">CFter6_2135</name>
</gene>
<dbReference type="PANTHER" id="PTHR35893:SF3">
    <property type="entry name" value="INNER MEMBRANE PROTEIN"/>
    <property type="match status" value="1"/>
</dbReference>
<proteinExistence type="predicted"/>
<dbReference type="InterPro" id="IPR043605">
    <property type="entry name" value="DUF883_C"/>
</dbReference>
<organism evidence="2">
    <name type="scientific">Collimonas fungivorans</name>
    <dbReference type="NCBI Taxonomy" id="158899"/>
    <lineage>
        <taxon>Bacteria</taxon>
        <taxon>Pseudomonadati</taxon>
        <taxon>Pseudomonadota</taxon>
        <taxon>Betaproteobacteria</taxon>
        <taxon>Burkholderiales</taxon>
        <taxon>Oxalobacteraceae</taxon>
        <taxon>Collimonas</taxon>
    </lineage>
</organism>
<name>A0A127PB29_9BURK</name>
<evidence type="ECO:0000259" key="1">
    <source>
        <dbReference type="Pfam" id="PF19029"/>
    </source>
</evidence>
<dbReference type="OrthoDB" id="9181874at2"/>
<dbReference type="PATRIC" id="fig|158899.10.peg.2136"/>
<dbReference type="InterPro" id="IPR010279">
    <property type="entry name" value="YqjD/ElaB"/>
</dbReference>
<dbReference type="AlphaFoldDB" id="A0A127PB29"/>
<dbReference type="GO" id="GO:0043022">
    <property type="term" value="F:ribosome binding"/>
    <property type="evidence" value="ECO:0007669"/>
    <property type="project" value="InterPro"/>
</dbReference>
<dbReference type="Pfam" id="PF19029">
    <property type="entry name" value="DUF883_C"/>
    <property type="match status" value="1"/>
</dbReference>
<dbReference type="PANTHER" id="PTHR35893">
    <property type="entry name" value="INNER MEMBRANE PROTEIN-RELATED"/>
    <property type="match status" value="1"/>
</dbReference>
<dbReference type="EMBL" id="CP013232">
    <property type="protein sequence ID" value="AMO94824.1"/>
    <property type="molecule type" value="Genomic_DNA"/>
</dbReference>
<evidence type="ECO:0000313" key="3">
    <source>
        <dbReference type="Proteomes" id="UP000072421"/>
    </source>
</evidence>
<evidence type="ECO:0000313" key="2">
    <source>
        <dbReference type="EMBL" id="AMO94824.1"/>
    </source>
</evidence>
<reference evidence="2 3" key="1">
    <citation type="submission" date="2015-11" db="EMBL/GenBank/DDBJ databases">
        <title>Exploring the genomic traits of fungus-feeding bacterial genus Collimonas.</title>
        <authorList>
            <person name="Song C."/>
            <person name="Schmidt R."/>
            <person name="de Jager V."/>
            <person name="Krzyzanowska D."/>
            <person name="Jongedijk E."/>
            <person name="Cankar K."/>
            <person name="Beekwilder J."/>
            <person name="van Veen A."/>
            <person name="de Boer W."/>
            <person name="van Veen J.A."/>
            <person name="Garbeva P."/>
        </authorList>
    </citation>
    <scope>NUCLEOTIDE SEQUENCE [LARGE SCALE GENOMIC DNA]</scope>
    <source>
        <strain evidence="2 3">Ter6</strain>
    </source>
</reference>
<accession>A0A127PB29</accession>
<dbReference type="Proteomes" id="UP000072421">
    <property type="component" value="Chromosome"/>
</dbReference>
<dbReference type="RefSeq" id="WP_061539788.1">
    <property type="nucleotide sequence ID" value="NZ_CP013232.1"/>
</dbReference>
<protein>
    <recommendedName>
        <fullName evidence="1">DUF883 domain-containing protein</fullName>
    </recommendedName>
</protein>
<feature type="domain" description="DUF883" evidence="1">
    <location>
        <begin position="71"/>
        <end position="100"/>
    </location>
</feature>
<sequence>MLESNLKAVNDDVKKLIKDAQSLFLAAADLTGEKAEEMRDRGMRLLDKAVVTAQEAQASVRVAGREMTDSAESYVKENPWRALATAAGVGFVAALVLTKR</sequence>